<evidence type="ECO:0000256" key="1">
    <source>
        <dbReference type="ARBA" id="ARBA00022801"/>
    </source>
</evidence>
<dbReference type="AlphaFoldDB" id="A0A0C1DEI4"/>
<dbReference type="RefSeq" id="WP_039478472.1">
    <property type="nucleotide sequence ID" value="NZ_JSYN01000020.1"/>
</dbReference>
<dbReference type="PANTHER" id="PTHR31988">
    <property type="entry name" value="ESTERASE, PUTATIVE (DUF303)-RELATED"/>
    <property type="match status" value="1"/>
</dbReference>
<comment type="caution">
    <text evidence="3">The sequence shown here is derived from an EMBL/GenBank/DDBJ whole genome shotgun (WGS) entry which is preliminary data.</text>
</comment>
<gene>
    <name evidence="3" type="ORF">OC25_17020</name>
</gene>
<dbReference type="EMBL" id="JSYN01000020">
    <property type="protein sequence ID" value="KIA92380.1"/>
    <property type="molecule type" value="Genomic_DNA"/>
</dbReference>
<dbReference type="InterPro" id="IPR052940">
    <property type="entry name" value="Carb_Esterase_6"/>
</dbReference>
<keyword evidence="4" id="KW-1185">Reference proteome</keyword>
<proteinExistence type="predicted"/>
<sequence>MLKGVRIKRVILLFNVLALLGSCGARKEKLQSNQSLDVYILMGQSNMAGRAALRAEDSLVQNKNVLMFTKNMEWAAAKNPVHFDKPGITGVGPGLSFGLAMQQHAKTKRIGLVPTAVGGTSINAWVPDGYDKATKKYPYNDAEKRIIEAMKAGTVKGIIWHQGEADSQADSARIYLPKLIALIQRLRKLTGNEALPFVAGELGHFNPKYANINQQLAKLPGLVAHTAVVSAAGLTDKGDHTHFDTQSAILQGNRFAEKMIALQKQK</sequence>
<accession>A0A0C1DEI4</accession>
<dbReference type="SUPFAM" id="SSF52266">
    <property type="entry name" value="SGNH hydrolase"/>
    <property type="match status" value="1"/>
</dbReference>
<feature type="domain" description="Sialate O-acetylesterase" evidence="2">
    <location>
        <begin position="36"/>
        <end position="260"/>
    </location>
</feature>
<dbReference type="InterPro" id="IPR005181">
    <property type="entry name" value="SASA"/>
</dbReference>
<dbReference type="Proteomes" id="UP000031246">
    <property type="component" value="Unassembled WGS sequence"/>
</dbReference>
<dbReference type="GO" id="GO:0016788">
    <property type="term" value="F:hydrolase activity, acting on ester bonds"/>
    <property type="evidence" value="ECO:0007669"/>
    <property type="project" value="UniProtKB-ARBA"/>
</dbReference>
<dbReference type="Pfam" id="PF03629">
    <property type="entry name" value="SASA"/>
    <property type="match status" value="1"/>
</dbReference>
<evidence type="ECO:0000313" key="3">
    <source>
        <dbReference type="EMBL" id="KIA92380.1"/>
    </source>
</evidence>
<organism evidence="3 4">
    <name type="scientific">Pedobacter kyungheensis</name>
    <dbReference type="NCBI Taxonomy" id="1069985"/>
    <lineage>
        <taxon>Bacteria</taxon>
        <taxon>Pseudomonadati</taxon>
        <taxon>Bacteroidota</taxon>
        <taxon>Sphingobacteriia</taxon>
        <taxon>Sphingobacteriales</taxon>
        <taxon>Sphingobacteriaceae</taxon>
        <taxon>Pedobacter</taxon>
    </lineage>
</organism>
<dbReference type="PANTHER" id="PTHR31988:SF19">
    <property type="entry name" value="9-O-ACETYL-N-ACETYLNEURAMINIC ACID DEACETYLASE-RELATED"/>
    <property type="match status" value="1"/>
</dbReference>
<dbReference type="InterPro" id="IPR036514">
    <property type="entry name" value="SGNH_hydro_sf"/>
</dbReference>
<dbReference type="OrthoDB" id="9795554at2"/>
<dbReference type="PROSITE" id="PS51257">
    <property type="entry name" value="PROKAR_LIPOPROTEIN"/>
    <property type="match status" value="1"/>
</dbReference>
<dbReference type="Gene3D" id="3.40.50.1110">
    <property type="entry name" value="SGNH hydrolase"/>
    <property type="match status" value="1"/>
</dbReference>
<evidence type="ECO:0000259" key="2">
    <source>
        <dbReference type="Pfam" id="PF03629"/>
    </source>
</evidence>
<protein>
    <recommendedName>
        <fullName evidence="2">Sialate O-acetylesterase domain-containing protein</fullName>
    </recommendedName>
</protein>
<reference evidence="3 4" key="1">
    <citation type="submission" date="2014-10" db="EMBL/GenBank/DDBJ databases">
        <title>Pedobacter Kyungheensis.</title>
        <authorList>
            <person name="Anderson B.M."/>
            <person name="Newman J.D."/>
        </authorList>
    </citation>
    <scope>NUCLEOTIDE SEQUENCE [LARGE SCALE GENOMIC DNA]</scope>
    <source>
        <strain evidence="3 4">KACC 16221</strain>
    </source>
</reference>
<name>A0A0C1DEI4_9SPHI</name>
<evidence type="ECO:0000313" key="4">
    <source>
        <dbReference type="Proteomes" id="UP000031246"/>
    </source>
</evidence>
<keyword evidence="1" id="KW-0378">Hydrolase</keyword>